<proteinExistence type="inferred from homology"/>
<dbReference type="RefSeq" id="XP_026758518.2">
    <property type="nucleotide sequence ID" value="XM_026902717.3"/>
</dbReference>
<dbReference type="SUPFAM" id="SSF56574">
    <property type="entry name" value="Serpins"/>
    <property type="match status" value="1"/>
</dbReference>
<dbReference type="SMART" id="SM00093">
    <property type="entry name" value="SERPIN"/>
    <property type="match status" value="1"/>
</dbReference>
<feature type="domain" description="Serpin" evidence="5">
    <location>
        <begin position="39"/>
        <end position="393"/>
    </location>
</feature>
<keyword evidence="2 7" id="KW-0722">Serine protease inhibitor</keyword>
<dbReference type="AlphaFoldDB" id="A0A6J1WSQ0"/>
<feature type="signal peptide" evidence="4">
    <location>
        <begin position="1"/>
        <end position="16"/>
    </location>
</feature>
<dbReference type="InterPro" id="IPR023796">
    <property type="entry name" value="Serpin_dom"/>
</dbReference>
<evidence type="ECO:0000313" key="7">
    <source>
        <dbReference type="RefSeq" id="XP_026758518.2"/>
    </source>
</evidence>
<accession>A0A6J1WSQ0</accession>
<evidence type="ECO:0000256" key="3">
    <source>
        <dbReference type="RuleBase" id="RU000411"/>
    </source>
</evidence>
<evidence type="ECO:0000259" key="5">
    <source>
        <dbReference type="SMART" id="SM00093"/>
    </source>
</evidence>
<evidence type="ECO:0000256" key="2">
    <source>
        <dbReference type="ARBA" id="ARBA00022900"/>
    </source>
</evidence>
<dbReference type="InParanoid" id="A0A6J1WSQ0"/>
<dbReference type="Gene3D" id="2.30.39.10">
    <property type="entry name" value="Alpha-1-antitrypsin, domain 1"/>
    <property type="match status" value="1"/>
</dbReference>
<comment type="similarity">
    <text evidence="3">Belongs to the serpin family.</text>
</comment>
<keyword evidence="1 7" id="KW-0646">Protease inhibitor</keyword>
<dbReference type="Gene3D" id="3.30.497.10">
    <property type="entry name" value="Antithrombin, subunit I, domain 2"/>
    <property type="match status" value="1"/>
</dbReference>
<protein>
    <submittedName>
        <fullName evidence="7">Serine protease inhibitor 3/4-like</fullName>
    </submittedName>
</protein>
<evidence type="ECO:0000256" key="1">
    <source>
        <dbReference type="ARBA" id="ARBA00022690"/>
    </source>
</evidence>
<sequence>MRSLLIIFAYATLVFSFDNKCSYRRTAAILKRSTYDFSVRLLDRVSQETNEHFVYSPLSTWLQLASLAEGATNYTLNEIWSITRHHRRYCLKEIWKQIINKMDADLETVYKRKSVLVIDKLLNVKKSFIKNVEKLKSLKVLLYNFNNEIGAADGVNNYIEEATDGEITDVVYPDDFDSTLALMVGAVYYSNAWKMAFNPVYTQLQPFHTREYSDNVNMMKQIGYYNITEIPVINSTVLEIPCQDDRVSMLFFLPKSQSAVDLFYSLRKIHLITIKRLFKNNGPKLVNVELPRFNITTDIDSIPELIHDMGAKRLFHPKRAEFNGISDYPVYTSLMAQVVYIEVTEHGVKGEALAENMVLDDKPIDFIVNKPFAFMLVDKVTDLILFAGAYSVPSVF</sequence>
<evidence type="ECO:0000313" key="6">
    <source>
        <dbReference type="Proteomes" id="UP001652740"/>
    </source>
</evidence>
<keyword evidence="4" id="KW-0732">Signal</keyword>
<dbReference type="GeneID" id="113517972"/>
<organism evidence="6 7">
    <name type="scientific">Galleria mellonella</name>
    <name type="common">Greater wax moth</name>
    <dbReference type="NCBI Taxonomy" id="7137"/>
    <lineage>
        <taxon>Eukaryota</taxon>
        <taxon>Metazoa</taxon>
        <taxon>Ecdysozoa</taxon>
        <taxon>Arthropoda</taxon>
        <taxon>Hexapoda</taxon>
        <taxon>Insecta</taxon>
        <taxon>Pterygota</taxon>
        <taxon>Neoptera</taxon>
        <taxon>Endopterygota</taxon>
        <taxon>Lepidoptera</taxon>
        <taxon>Glossata</taxon>
        <taxon>Ditrysia</taxon>
        <taxon>Pyraloidea</taxon>
        <taxon>Pyralidae</taxon>
        <taxon>Galleriinae</taxon>
        <taxon>Galleria</taxon>
    </lineage>
</organism>
<evidence type="ECO:0000256" key="4">
    <source>
        <dbReference type="SAM" id="SignalP"/>
    </source>
</evidence>
<dbReference type="GO" id="GO:0005615">
    <property type="term" value="C:extracellular space"/>
    <property type="evidence" value="ECO:0007669"/>
    <property type="project" value="InterPro"/>
</dbReference>
<dbReference type="InterPro" id="IPR000215">
    <property type="entry name" value="Serpin_fam"/>
</dbReference>
<dbReference type="PANTHER" id="PTHR11461">
    <property type="entry name" value="SERINE PROTEASE INHIBITOR, SERPIN"/>
    <property type="match status" value="1"/>
</dbReference>
<dbReference type="InterPro" id="IPR042185">
    <property type="entry name" value="Serpin_sf_2"/>
</dbReference>
<dbReference type="Proteomes" id="UP001652740">
    <property type="component" value="Unplaced"/>
</dbReference>
<dbReference type="InterPro" id="IPR036186">
    <property type="entry name" value="Serpin_sf"/>
</dbReference>
<dbReference type="KEGG" id="gmw:113517972"/>
<keyword evidence="6" id="KW-1185">Reference proteome</keyword>
<gene>
    <name evidence="7" type="primary">LOC113517972</name>
</gene>
<dbReference type="GO" id="GO:0004867">
    <property type="term" value="F:serine-type endopeptidase inhibitor activity"/>
    <property type="evidence" value="ECO:0007669"/>
    <property type="project" value="UniProtKB-KW"/>
</dbReference>
<dbReference type="PANTHER" id="PTHR11461:SF367">
    <property type="entry name" value="GH21475P-RELATED"/>
    <property type="match status" value="1"/>
</dbReference>
<feature type="chain" id="PRO_5045231474" evidence="4">
    <location>
        <begin position="17"/>
        <end position="396"/>
    </location>
</feature>
<name>A0A6J1WSQ0_GALME</name>
<dbReference type="Pfam" id="PF00079">
    <property type="entry name" value="Serpin"/>
    <property type="match status" value="1"/>
</dbReference>
<reference evidence="7" key="1">
    <citation type="submission" date="2025-08" db="UniProtKB">
        <authorList>
            <consortium name="RefSeq"/>
        </authorList>
    </citation>
    <scope>IDENTIFICATION</scope>
    <source>
        <tissue evidence="7">Whole larvae</tissue>
    </source>
</reference>
<dbReference type="InterPro" id="IPR042178">
    <property type="entry name" value="Serpin_sf_1"/>
</dbReference>